<accession>A0A821JYI7</accession>
<comment type="caution">
    <text evidence="1">The sequence shown here is derived from an EMBL/GenBank/DDBJ whole genome shotgun (WGS) entry which is preliminary data.</text>
</comment>
<proteinExistence type="predicted"/>
<dbReference type="EMBL" id="CAJOBP010036958">
    <property type="protein sequence ID" value="CAF4722378.1"/>
    <property type="molecule type" value="Genomic_DNA"/>
</dbReference>
<dbReference type="AlphaFoldDB" id="A0A821JYI7"/>
<name>A0A821JYI7_9BILA</name>
<evidence type="ECO:0000313" key="2">
    <source>
        <dbReference type="Proteomes" id="UP000663873"/>
    </source>
</evidence>
<evidence type="ECO:0000313" key="1">
    <source>
        <dbReference type="EMBL" id="CAF4722378.1"/>
    </source>
</evidence>
<organism evidence="1 2">
    <name type="scientific">Rotaria socialis</name>
    <dbReference type="NCBI Taxonomy" id="392032"/>
    <lineage>
        <taxon>Eukaryota</taxon>
        <taxon>Metazoa</taxon>
        <taxon>Spiralia</taxon>
        <taxon>Gnathifera</taxon>
        <taxon>Rotifera</taxon>
        <taxon>Eurotatoria</taxon>
        <taxon>Bdelloidea</taxon>
        <taxon>Philodinida</taxon>
        <taxon>Philodinidae</taxon>
        <taxon>Rotaria</taxon>
    </lineage>
</organism>
<feature type="non-terminal residue" evidence="1">
    <location>
        <position position="1"/>
    </location>
</feature>
<reference evidence="1" key="1">
    <citation type="submission" date="2021-02" db="EMBL/GenBank/DDBJ databases">
        <authorList>
            <person name="Nowell W R."/>
        </authorList>
    </citation>
    <scope>NUCLEOTIDE SEQUENCE</scope>
</reference>
<keyword evidence="2" id="KW-1185">Reference proteome</keyword>
<dbReference type="Proteomes" id="UP000663873">
    <property type="component" value="Unassembled WGS sequence"/>
</dbReference>
<sequence length="320" mass="36300">FKHRPWVKDPGTEPERIKCFHESKLHCAVPGYEYAAAAELIVISGLLKNTINVDVRDIMTRWKKVDSHQVLEAHLPQLVPLDYIEEVYIAKNLFDSLTPTAQESAKKIFRDSLHITKHEINLTDTGGGGSQPSDKSRANYQDYVMSALIEKFNKRKGRTRHLHGSVLTLAPSAFTDHIMLPPTIGQARTQYLRTHKQSSNSDDIYIYWETMYGDMMVTLSDERIDPDKTQPDIQCLVCYIAERPSTITAAYSETYSYLNAGEPYRHSVIKITGKCSSSSRTFHRGANIENFLTYCLKIEKKTGQATLSHAGPNSIYCYET</sequence>
<feature type="non-terminal residue" evidence="1">
    <location>
        <position position="320"/>
    </location>
</feature>
<protein>
    <submittedName>
        <fullName evidence="1">Uncharacterized protein</fullName>
    </submittedName>
</protein>
<gene>
    <name evidence="1" type="ORF">UJA718_LOCUS37321</name>
</gene>